<evidence type="ECO:0000259" key="2">
    <source>
        <dbReference type="Pfam" id="PF03372"/>
    </source>
</evidence>
<organism evidence="3 4">
    <name type="scientific">Rhynchophorus ferrugineus</name>
    <name type="common">Red palm weevil</name>
    <name type="synonym">Curculio ferrugineus</name>
    <dbReference type="NCBI Taxonomy" id="354439"/>
    <lineage>
        <taxon>Eukaryota</taxon>
        <taxon>Metazoa</taxon>
        <taxon>Ecdysozoa</taxon>
        <taxon>Arthropoda</taxon>
        <taxon>Hexapoda</taxon>
        <taxon>Insecta</taxon>
        <taxon>Pterygota</taxon>
        <taxon>Neoptera</taxon>
        <taxon>Endopterygota</taxon>
        <taxon>Coleoptera</taxon>
        <taxon>Polyphaga</taxon>
        <taxon>Cucujiformia</taxon>
        <taxon>Curculionidae</taxon>
        <taxon>Dryophthorinae</taxon>
        <taxon>Rhynchophorus</taxon>
    </lineage>
</organism>
<keyword evidence="4" id="KW-1185">Reference proteome</keyword>
<feature type="compositionally biased region" description="Low complexity" evidence="1">
    <location>
        <begin position="100"/>
        <end position="109"/>
    </location>
</feature>
<dbReference type="GO" id="GO:0003824">
    <property type="term" value="F:catalytic activity"/>
    <property type="evidence" value="ECO:0007669"/>
    <property type="project" value="InterPro"/>
</dbReference>
<protein>
    <recommendedName>
        <fullName evidence="2">Endonuclease/exonuclease/phosphatase domain-containing protein</fullName>
    </recommendedName>
</protein>
<accession>A0A834HT84</accession>
<dbReference type="Gene3D" id="3.60.10.10">
    <property type="entry name" value="Endonuclease/exonuclease/phosphatase"/>
    <property type="match status" value="1"/>
</dbReference>
<dbReference type="Proteomes" id="UP000625711">
    <property type="component" value="Unassembled WGS sequence"/>
</dbReference>
<reference evidence="3" key="1">
    <citation type="submission" date="2020-08" db="EMBL/GenBank/DDBJ databases">
        <title>Genome sequencing and assembly of the red palm weevil Rhynchophorus ferrugineus.</title>
        <authorList>
            <person name="Dias G.B."/>
            <person name="Bergman C.M."/>
            <person name="Manee M."/>
        </authorList>
    </citation>
    <scope>NUCLEOTIDE SEQUENCE</scope>
    <source>
        <strain evidence="3">AA-2017</strain>
        <tissue evidence="3">Whole larva</tissue>
    </source>
</reference>
<evidence type="ECO:0000313" key="3">
    <source>
        <dbReference type="EMBL" id="KAF7265506.1"/>
    </source>
</evidence>
<proteinExistence type="predicted"/>
<sequence>MCGTFYSTKLRDISCFILQGMPQIILQITIKTKKNYVSIATQSEKISISEFTSHNVKLNLPAHKLPQKKREIPLKRNAFPKHKIQPPPLSNTETPLKTTSQSSQYSRSSSLDKKDGPLSGNGKPGPDSKGSRDSTPSTSHDYRPPSPLSKKVIVATLMTATGTKIYGLRHLLIETMTYEIIKWNLNGFKSKSSELKLIAGLHKPSVLALQETNLRKEHFLQFRDFHAIRKEIVNTNRSSGGVAILVKQDLVYEEVDLITNLEAVAIKMYLKDRRVTIFNLYLASSAVVTEKELEELLTQLPQPVLIVGDLTPKRLNGVHITTDKEVE</sequence>
<feature type="domain" description="Endonuclease/exonuclease/phosphatase" evidence="2">
    <location>
        <begin position="183"/>
        <end position="310"/>
    </location>
</feature>
<gene>
    <name evidence="3" type="ORF">GWI33_021080</name>
</gene>
<feature type="region of interest" description="Disordered" evidence="1">
    <location>
        <begin position="76"/>
        <end position="147"/>
    </location>
</feature>
<dbReference type="InterPro" id="IPR005135">
    <property type="entry name" value="Endo/exonuclease/phosphatase"/>
</dbReference>
<comment type="caution">
    <text evidence="3">The sequence shown here is derived from an EMBL/GenBank/DDBJ whole genome shotgun (WGS) entry which is preliminary data.</text>
</comment>
<dbReference type="OrthoDB" id="6752913at2759"/>
<evidence type="ECO:0000256" key="1">
    <source>
        <dbReference type="SAM" id="MobiDB-lite"/>
    </source>
</evidence>
<dbReference type="EMBL" id="JAACXV010014611">
    <property type="protein sequence ID" value="KAF7265506.1"/>
    <property type="molecule type" value="Genomic_DNA"/>
</dbReference>
<dbReference type="AlphaFoldDB" id="A0A834HT84"/>
<dbReference type="InterPro" id="IPR036691">
    <property type="entry name" value="Endo/exonu/phosph_ase_sf"/>
</dbReference>
<evidence type="ECO:0000313" key="4">
    <source>
        <dbReference type="Proteomes" id="UP000625711"/>
    </source>
</evidence>
<name>A0A834HT84_RHYFE</name>
<dbReference type="Pfam" id="PF03372">
    <property type="entry name" value="Exo_endo_phos"/>
    <property type="match status" value="1"/>
</dbReference>
<feature type="compositionally biased region" description="Polar residues" evidence="1">
    <location>
        <begin position="90"/>
        <end position="99"/>
    </location>
</feature>
<dbReference type="SUPFAM" id="SSF56219">
    <property type="entry name" value="DNase I-like"/>
    <property type="match status" value="1"/>
</dbReference>